<dbReference type="SUPFAM" id="SSF82171">
    <property type="entry name" value="DPP6 N-terminal domain-like"/>
    <property type="match status" value="1"/>
</dbReference>
<dbReference type="NCBIfam" id="TIGR04131">
    <property type="entry name" value="Bac_Flav_CTERM"/>
    <property type="match status" value="1"/>
</dbReference>
<evidence type="ECO:0000259" key="1">
    <source>
        <dbReference type="PROSITE" id="PS50093"/>
    </source>
</evidence>
<dbReference type="Gene3D" id="2.60.40.10">
    <property type="entry name" value="Immunoglobulins"/>
    <property type="match status" value="1"/>
</dbReference>
<dbReference type="RefSeq" id="WP_155170688.1">
    <property type="nucleotide sequence ID" value="NZ_SMLW01000438.1"/>
</dbReference>
<dbReference type="InterPro" id="IPR000601">
    <property type="entry name" value="PKD_dom"/>
</dbReference>
<dbReference type="PROSITE" id="PS50093">
    <property type="entry name" value="PKD"/>
    <property type="match status" value="1"/>
</dbReference>
<protein>
    <submittedName>
        <fullName evidence="2">T9SS type B sorting domain-containing protein</fullName>
    </submittedName>
</protein>
<feature type="non-terminal residue" evidence="2">
    <location>
        <position position="1465"/>
    </location>
</feature>
<organism evidence="2 3">
    <name type="scientific">Fulvivirga kasyanovii</name>
    <dbReference type="NCBI Taxonomy" id="396812"/>
    <lineage>
        <taxon>Bacteria</taxon>
        <taxon>Pseudomonadati</taxon>
        <taxon>Bacteroidota</taxon>
        <taxon>Cytophagia</taxon>
        <taxon>Cytophagales</taxon>
        <taxon>Fulvivirgaceae</taxon>
        <taxon>Fulvivirga</taxon>
    </lineage>
</organism>
<gene>
    <name evidence="2" type="ORF">E1163_06795</name>
</gene>
<dbReference type="CDD" id="cd00146">
    <property type="entry name" value="PKD"/>
    <property type="match status" value="1"/>
</dbReference>
<dbReference type="InterPro" id="IPR035986">
    <property type="entry name" value="PKD_dom_sf"/>
</dbReference>
<dbReference type="Proteomes" id="UP000798808">
    <property type="component" value="Unassembled WGS sequence"/>
</dbReference>
<dbReference type="InterPro" id="IPR026341">
    <property type="entry name" value="T9SS_type_B"/>
</dbReference>
<name>A0ABW9RKM3_9BACT</name>
<dbReference type="InterPro" id="IPR022409">
    <property type="entry name" value="PKD/Chitinase_dom"/>
</dbReference>
<comment type="caution">
    <text evidence="2">The sequence shown here is derived from an EMBL/GenBank/DDBJ whole genome shotgun (WGS) entry which is preliminary data.</text>
</comment>
<dbReference type="InterPro" id="IPR013783">
    <property type="entry name" value="Ig-like_fold"/>
</dbReference>
<keyword evidence="3" id="KW-1185">Reference proteome</keyword>
<dbReference type="SUPFAM" id="SSF49299">
    <property type="entry name" value="PKD domain"/>
    <property type="match status" value="1"/>
</dbReference>
<sequence>MPYFHGRRVCLLIFLTVGSIFQAFSQNYSGLNWYFGNNSEGIRFVRPLLQPQNINTPFALGTGRSAVASDPVTGEVIFTTDGNFVYDGMDRVLATTLGGNTTFNQGVAIAQNPGNRDQFYIFTINNGTGLLEFTVFDLTQYSGPPGFPAPAEGDLVGLPSNTGLPATPRSPGMIIVPNDTRDGFWLISHQTGTTNYDVVEIDATGAFSINTQAVGAITNAVNLSLNQATAQLAVASSDPTQTVEILSIDQATGTLTLVTNIPGTNASTLGTENIYDTEWSNNGDFLYLSGNFETGADSLMQVDMTQATLIPRPVSTSGMVRSYGIQMAPDSAIYHLYETAGGALQLGRINEPDTIFTQVLYAPVPLGSTDFGGRQFPAFLPQLNPDLSADFSFSGTCQNAPTLFYPTIVPGSDSVRWDLGDGSSSLQLGPSHTYATDSTFDVTLTAFLNGDSVSVTKPVTITAFDIQITVQSDTTFCREDFPPPYGSNGTASVVAQISGTPTSVIWSNGDTGNTLTPDSSGYYYVIATDASGCSTHAGVTVNTYGEDEQRANVWYFGSNAGIDFNPLPDDPVAPIPFGNASIYNGGNQMQAPEGCAIYCDRNGQPLVYSDGVDVFDGEGNQLTGATPADKLGGDQTATQSVLIIPFPGDETLFYIFTTEEVYGTGTYDLKYTVFDLKDESNGTKGALVRTANGNLTTTICSGVTERITGNDGWLIAHDFGNNNFKAFPIDGDGIGNPIISSVGSSHDTDRESEGYMILGPGDVLAVALSESANENYIELFDFVDSTGVINEIIQLDFNNPAPISAGVNNVTAPASVSGQVYGVGFSPDGRNLFATLQGASESHIYWWPIDSTTTTSNTTDPSYIRDSVRYVSGSNLLLGALQAGPDGTLYIAQDGQGSLATITNPSLSIGQVPVINGFGLSAGTTSRLGLPNFIQNIGSPANGASMQVMSGCSGESLTVSILNAQNLESYYLNIYNQNDLNTIVRGTIVLDQDNPDFTFVLDEPGTYVATVTIDPECSGFSNTNMTPQTFVVNPLPDFDLAVVSRPSICGGNDGVISVSFASSGDISYSVNGPISYSDTTITAPGTFNIDGLSAGFYTVTANFLTTGCSDTRTISLNDPTPYTPDDLQVNTKCSNAEGELNITFSPTSAAPASYNWRLLTQGSNIQVATGTEADIPFQFISTGEYYLEIRDAGGCLTTASVSATPPPPIDLDLPTEFAVCDEAVARVPYETSSNQLVVTNPVMEIEGDSIILVTEPGTYTVTAFGDGTNTCDIQQVLTVSFANSDPIPFDSRYAICPEDPLVSNTFVTIPTPGFSSVEYFDEDGNPLQNGNGYNIFADSIQVFVTGVVNVRMTNAFGCVTEAEFNVVEDCKARINAPNAFTPNGDGRNDNFLVFPVLVSPDDFQIFIFNRWGEMVFQSSDLNFEWNGGYDNDPSRPLTGGTYAYRVEFKSVIEGRDDLQEMRGGV</sequence>
<dbReference type="Pfam" id="PF13585">
    <property type="entry name" value="CHU_C"/>
    <property type="match status" value="1"/>
</dbReference>
<dbReference type="EMBL" id="SMLW01000438">
    <property type="protein sequence ID" value="MTI24647.1"/>
    <property type="molecule type" value="Genomic_DNA"/>
</dbReference>
<proteinExistence type="predicted"/>
<dbReference type="SMART" id="SM00089">
    <property type="entry name" value="PKD"/>
    <property type="match status" value="1"/>
</dbReference>
<reference evidence="2 3" key="1">
    <citation type="submission" date="2019-02" db="EMBL/GenBank/DDBJ databases">
        <authorList>
            <person name="Goldberg S.R."/>
            <person name="Haltli B.A."/>
            <person name="Correa H."/>
            <person name="Russell K.G."/>
        </authorList>
    </citation>
    <scope>NUCLEOTIDE SEQUENCE [LARGE SCALE GENOMIC DNA]</scope>
    <source>
        <strain evidence="2 3">JCM 16186</strain>
    </source>
</reference>
<accession>A0ABW9RKM3</accession>
<feature type="domain" description="PKD" evidence="1">
    <location>
        <begin position="414"/>
        <end position="463"/>
    </location>
</feature>
<dbReference type="Pfam" id="PF00801">
    <property type="entry name" value="PKD"/>
    <property type="match status" value="1"/>
</dbReference>
<evidence type="ECO:0000313" key="2">
    <source>
        <dbReference type="EMBL" id="MTI24647.1"/>
    </source>
</evidence>
<evidence type="ECO:0000313" key="3">
    <source>
        <dbReference type="Proteomes" id="UP000798808"/>
    </source>
</evidence>